<dbReference type="EMBL" id="MU806760">
    <property type="protein sequence ID" value="KAJ3833148.1"/>
    <property type="molecule type" value="Genomic_DNA"/>
</dbReference>
<evidence type="ECO:0000313" key="1">
    <source>
        <dbReference type="EMBL" id="KAJ3833148.1"/>
    </source>
</evidence>
<sequence>KISFKIINSPTMLLSKWREQLADTPFACRTLHRDVAMQWNSTHNMLECVLELKEPVMEFLDRAHNGLTEYSLTDKEWEVVKDLVSGLQILNDATTFFSANGVNTSSVIPAMYAIDKVFATGVLNEENLSEPVRHVLTIGKKTLNKYYSLMDDSDLYRMAMVLHPFYKLNYFRNAKWIQEWIDTSVWHGCAGFGRVPGRVPLSGRVGSGT</sequence>
<evidence type="ECO:0000313" key="2">
    <source>
        <dbReference type="Proteomes" id="UP001163846"/>
    </source>
</evidence>
<proteinExistence type="predicted"/>
<dbReference type="SUPFAM" id="SSF53098">
    <property type="entry name" value="Ribonuclease H-like"/>
    <property type="match status" value="1"/>
</dbReference>
<gene>
    <name evidence="1" type="ORF">F5878DRAFT_547067</name>
</gene>
<keyword evidence="2" id="KW-1185">Reference proteome</keyword>
<dbReference type="AlphaFoldDB" id="A0AA38NYT9"/>
<dbReference type="Proteomes" id="UP001163846">
    <property type="component" value="Unassembled WGS sequence"/>
</dbReference>
<feature type="non-terminal residue" evidence="1">
    <location>
        <position position="1"/>
    </location>
</feature>
<dbReference type="InterPro" id="IPR012337">
    <property type="entry name" value="RNaseH-like_sf"/>
</dbReference>
<comment type="caution">
    <text evidence="1">The sequence shown here is derived from an EMBL/GenBank/DDBJ whole genome shotgun (WGS) entry which is preliminary data.</text>
</comment>
<reference evidence="1" key="1">
    <citation type="submission" date="2022-08" db="EMBL/GenBank/DDBJ databases">
        <authorList>
            <consortium name="DOE Joint Genome Institute"/>
            <person name="Min B."/>
            <person name="Riley R."/>
            <person name="Sierra-Patev S."/>
            <person name="Naranjo-Ortiz M."/>
            <person name="Looney B."/>
            <person name="Konkel Z."/>
            <person name="Slot J.C."/>
            <person name="Sakamoto Y."/>
            <person name="Steenwyk J.L."/>
            <person name="Rokas A."/>
            <person name="Carro J."/>
            <person name="Camarero S."/>
            <person name="Ferreira P."/>
            <person name="Molpeceres G."/>
            <person name="Ruiz-Duenas F.J."/>
            <person name="Serrano A."/>
            <person name="Henrissat B."/>
            <person name="Drula E."/>
            <person name="Hughes K.W."/>
            <person name="Mata J.L."/>
            <person name="Ishikawa N.K."/>
            <person name="Vargas-Isla R."/>
            <person name="Ushijima S."/>
            <person name="Smith C.A."/>
            <person name="Ahrendt S."/>
            <person name="Andreopoulos W."/>
            <person name="He G."/>
            <person name="Labutti K."/>
            <person name="Lipzen A."/>
            <person name="Ng V."/>
            <person name="Sandor L."/>
            <person name="Barry K."/>
            <person name="Martinez A.T."/>
            <person name="Xiao Y."/>
            <person name="Gibbons J.G."/>
            <person name="Terashima K."/>
            <person name="Hibbett D.S."/>
            <person name="Grigoriev I.V."/>
        </authorList>
    </citation>
    <scope>NUCLEOTIDE SEQUENCE</scope>
    <source>
        <strain evidence="1">TFB9207</strain>
    </source>
</reference>
<dbReference type="PANTHER" id="PTHR23272:SF184">
    <property type="entry name" value="OS03G0311250 PROTEIN"/>
    <property type="match status" value="1"/>
</dbReference>
<name>A0AA38NYT9_9AGAR</name>
<organism evidence="1 2">
    <name type="scientific">Lentinula raphanica</name>
    <dbReference type="NCBI Taxonomy" id="153919"/>
    <lineage>
        <taxon>Eukaryota</taxon>
        <taxon>Fungi</taxon>
        <taxon>Dikarya</taxon>
        <taxon>Basidiomycota</taxon>
        <taxon>Agaricomycotina</taxon>
        <taxon>Agaricomycetes</taxon>
        <taxon>Agaricomycetidae</taxon>
        <taxon>Agaricales</taxon>
        <taxon>Marasmiineae</taxon>
        <taxon>Omphalotaceae</taxon>
        <taxon>Lentinula</taxon>
    </lineage>
</organism>
<dbReference type="PANTHER" id="PTHR23272">
    <property type="entry name" value="BED FINGER-RELATED"/>
    <property type="match status" value="1"/>
</dbReference>
<protein>
    <submittedName>
        <fullName evidence="1">Ribonuclease H-like domain-containing protein</fullName>
    </submittedName>
</protein>
<accession>A0AA38NYT9</accession>